<proteinExistence type="predicted"/>
<evidence type="ECO:0000313" key="3">
    <source>
        <dbReference type="EMBL" id="TSB02019.1"/>
    </source>
</evidence>
<dbReference type="SMART" id="SM00271">
    <property type="entry name" value="DnaJ"/>
    <property type="match status" value="1"/>
</dbReference>
<dbReference type="PROSITE" id="PS50076">
    <property type="entry name" value="DNAJ_2"/>
    <property type="match status" value="1"/>
</dbReference>
<reference evidence="3 4" key="1">
    <citation type="submission" date="2019-07" db="EMBL/GenBank/DDBJ databases">
        <authorList>
            <person name="Park M."/>
        </authorList>
    </citation>
    <scope>NUCLEOTIDE SEQUENCE [LARGE SCALE GENOMIC DNA]</scope>
    <source>
        <strain evidence="3 4">KCTC32445</strain>
    </source>
</reference>
<dbReference type="InterPro" id="IPR036869">
    <property type="entry name" value="J_dom_sf"/>
</dbReference>
<keyword evidence="4" id="KW-1185">Reference proteome</keyword>
<dbReference type="EMBL" id="VKKU01000002">
    <property type="protein sequence ID" value="TSB02019.1"/>
    <property type="molecule type" value="Genomic_DNA"/>
</dbReference>
<feature type="transmembrane region" description="Helical" evidence="1">
    <location>
        <begin position="34"/>
        <end position="58"/>
    </location>
</feature>
<dbReference type="AlphaFoldDB" id="A0A553WBE8"/>
<gene>
    <name evidence="3" type="ORF">FOM92_12835</name>
</gene>
<accession>A0A553WBE8</accession>
<keyword evidence="1" id="KW-1133">Transmembrane helix</keyword>
<keyword evidence="1" id="KW-0472">Membrane</keyword>
<sequence>MGALIALVLAGLGWGVWKGKIRRQQLLPLLLGLAGAFVAARGSILIGAVAIAIAVTWYRGLTWRLFGTGAKQSEQYSIDKARFLLGVSRYDTAEQIRSRHRALIAQNHPDTGGSAERARELNEARDLLLRDLESKSR</sequence>
<evidence type="ECO:0000256" key="1">
    <source>
        <dbReference type="SAM" id="Phobius"/>
    </source>
</evidence>
<protein>
    <submittedName>
        <fullName evidence="3">Molecular chaperone DnaJ</fullName>
    </submittedName>
</protein>
<dbReference type="OrthoDB" id="9811070at2"/>
<evidence type="ECO:0000259" key="2">
    <source>
        <dbReference type="PROSITE" id="PS50076"/>
    </source>
</evidence>
<keyword evidence="1" id="KW-0812">Transmembrane</keyword>
<comment type="caution">
    <text evidence="3">The sequence shown here is derived from an EMBL/GenBank/DDBJ whole genome shotgun (WGS) entry which is preliminary data.</text>
</comment>
<dbReference type="InterPro" id="IPR001623">
    <property type="entry name" value="DnaJ_domain"/>
</dbReference>
<dbReference type="CDD" id="cd06257">
    <property type="entry name" value="DnaJ"/>
    <property type="match status" value="1"/>
</dbReference>
<evidence type="ECO:0000313" key="4">
    <source>
        <dbReference type="Proteomes" id="UP000320160"/>
    </source>
</evidence>
<dbReference type="RefSeq" id="WP_143777239.1">
    <property type="nucleotide sequence ID" value="NZ_VKKU01000002.1"/>
</dbReference>
<feature type="domain" description="J" evidence="2">
    <location>
        <begin position="80"/>
        <end position="137"/>
    </location>
</feature>
<dbReference type="Gene3D" id="1.10.287.110">
    <property type="entry name" value="DnaJ domain"/>
    <property type="match status" value="1"/>
</dbReference>
<dbReference type="SUPFAM" id="SSF46565">
    <property type="entry name" value="Chaperone J-domain"/>
    <property type="match status" value="1"/>
</dbReference>
<organism evidence="3 4">
    <name type="scientific">Sphingorhabdus contaminans</name>
    <dbReference type="NCBI Taxonomy" id="1343899"/>
    <lineage>
        <taxon>Bacteria</taxon>
        <taxon>Pseudomonadati</taxon>
        <taxon>Pseudomonadota</taxon>
        <taxon>Alphaproteobacteria</taxon>
        <taxon>Sphingomonadales</taxon>
        <taxon>Sphingomonadaceae</taxon>
        <taxon>Sphingorhabdus</taxon>
    </lineage>
</organism>
<dbReference type="Proteomes" id="UP000320160">
    <property type="component" value="Unassembled WGS sequence"/>
</dbReference>
<name>A0A553WBE8_9SPHN</name>